<organism evidence="7 8">
    <name type="scientific">Linnemannia gamsii</name>
    <dbReference type="NCBI Taxonomy" id="64522"/>
    <lineage>
        <taxon>Eukaryota</taxon>
        <taxon>Fungi</taxon>
        <taxon>Fungi incertae sedis</taxon>
        <taxon>Mucoromycota</taxon>
        <taxon>Mortierellomycotina</taxon>
        <taxon>Mortierellomycetes</taxon>
        <taxon>Mortierellales</taxon>
        <taxon>Mortierellaceae</taxon>
        <taxon>Linnemannia</taxon>
    </lineage>
</organism>
<dbReference type="OrthoDB" id="2324860at2759"/>
<comment type="subcellular location">
    <subcellularLocation>
        <location evidence="1">Lysosome membrane</location>
    </subcellularLocation>
</comment>
<evidence type="ECO:0000256" key="3">
    <source>
        <dbReference type="ARBA" id="ARBA00022295"/>
    </source>
</evidence>
<evidence type="ECO:0000256" key="4">
    <source>
        <dbReference type="ARBA" id="ARBA00023136"/>
    </source>
</evidence>
<comment type="similarity">
    <text evidence="2">Belongs to the BORCS7 family.</text>
</comment>
<evidence type="ECO:0000256" key="5">
    <source>
        <dbReference type="ARBA" id="ARBA00023228"/>
    </source>
</evidence>
<name>A0A9P6R3C6_9FUNG</name>
<dbReference type="Pfam" id="PF16088">
    <property type="entry name" value="BORCS7"/>
    <property type="match status" value="1"/>
</dbReference>
<dbReference type="Proteomes" id="UP000823405">
    <property type="component" value="Unassembled WGS sequence"/>
</dbReference>
<comment type="caution">
    <text evidence="7">The sequence shown here is derived from an EMBL/GenBank/DDBJ whole genome shotgun (WGS) entry which is preliminary data.</text>
</comment>
<evidence type="ECO:0000313" key="7">
    <source>
        <dbReference type="EMBL" id="KAG0310479.1"/>
    </source>
</evidence>
<keyword evidence="4" id="KW-0472">Membrane</keyword>
<dbReference type="AlphaFoldDB" id="A0A9P6R3C6"/>
<dbReference type="EMBL" id="JAAAIN010000833">
    <property type="protein sequence ID" value="KAG0310479.1"/>
    <property type="molecule type" value="Genomic_DNA"/>
</dbReference>
<keyword evidence="8" id="KW-1185">Reference proteome</keyword>
<gene>
    <name evidence="7" type="ORF">BGZ97_012537</name>
</gene>
<proteinExistence type="inferred from homology"/>
<accession>A0A9P6R3C6</accession>
<evidence type="ECO:0000256" key="2">
    <source>
        <dbReference type="ARBA" id="ARBA00005433"/>
    </source>
</evidence>
<evidence type="ECO:0000313" key="8">
    <source>
        <dbReference type="Proteomes" id="UP000823405"/>
    </source>
</evidence>
<evidence type="ECO:0000256" key="1">
    <source>
        <dbReference type="ARBA" id="ARBA00004656"/>
    </source>
</evidence>
<keyword evidence="5" id="KW-0458">Lysosome</keyword>
<feature type="region of interest" description="Disordered" evidence="6">
    <location>
        <begin position="89"/>
        <end position="114"/>
    </location>
</feature>
<evidence type="ECO:0000256" key="6">
    <source>
        <dbReference type="SAM" id="MobiDB-lite"/>
    </source>
</evidence>
<dbReference type="InterPro" id="IPR032143">
    <property type="entry name" value="BORCS7"/>
</dbReference>
<feature type="compositionally biased region" description="Pro residues" evidence="6">
    <location>
        <begin position="96"/>
        <end position="114"/>
    </location>
</feature>
<reference evidence="7" key="1">
    <citation type="journal article" date="2020" name="Fungal Divers.">
        <title>Resolving the Mortierellaceae phylogeny through synthesis of multi-gene phylogenetics and phylogenomics.</title>
        <authorList>
            <person name="Vandepol N."/>
            <person name="Liber J."/>
            <person name="Desiro A."/>
            <person name="Na H."/>
            <person name="Kennedy M."/>
            <person name="Barry K."/>
            <person name="Grigoriev I.V."/>
            <person name="Miller A.N."/>
            <person name="O'Donnell K."/>
            <person name="Stajich J.E."/>
            <person name="Bonito G."/>
        </authorList>
    </citation>
    <scope>NUCLEOTIDE SEQUENCE</scope>
    <source>
        <strain evidence="7">NVP60</strain>
    </source>
</reference>
<sequence length="114" mass="12487">MYVDDGAWASKLALKDRAQGTATHLVAVVKAANIDAELPESLSETARQFSAMDHTMKTTRQNVLKLALLLRQVQDANFSVLDNLRVTDQAHESLQIPPPPLPPPSPPSTIPHRD</sequence>
<protein>
    <recommendedName>
        <fullName evidence="3">BLOC-1-related complex subunit 7</fullName>
    </recommendedName>
</protein>